<keyword evidence="5" id="KW-1185">Reference proteome</keyword>
<feature type="domain" description="Retropepsin-like aspartic endopeptidase" evidence="3">
    <location>
        <begin position="82"/>
        <end position="214"/>
    </location>
</feature>
<keyword evidence="2" id="KW-0732">Signal</keyword>
<evidence type="ECO:0000259" key="3">
    <source>
        <dbReference type="Pfam" id="PF05618"/>
    </source>
</evidence>
<reference evidence="4 5" key="1">
    <citation type="submission" date="2022-10" db="EMBL/GenBank/DDBJ databases">
        <title>High-quality genome sequences of two octocoral-associated bacteria, Endozoicomonas euniceicola EF212 and Endozoicomonas gorgoniicola PS125.</title>
        <authorList>
            <person name="Chiou Y.-J."/>
            <person name="Chen Y.-H."/>
        </authorList>
    </citation>
    <scope>NUCLEOTIDE SEQUENCE [LARGE SCALE GENOMIC DNA]</scope>
    <source>
        <strain evidence="4 5">PS125</strain>
    </source>
</reference>
<dbReference type="EMBL" id="JAPFCC010000001">
    <property type="protein sequence ID" value="MCW7553266.1"/>
    <property type="molecule type" value="Genomic_DNA"/>
</dbReference>
<name>A0ABT3MV43_9GAMM</name>
<proteinExistence type="predicted"/>
<feature type="chain" id="PRO_5047451422" evidence="2">
    <location>
        <begin position="19"/>
        <end position="385"/>
    </location>
</feature>
<feature type="region of interest" description="Disordered" evidence="1">
    <location>
        <begin position="20"/>
        <end position="61"/>
    </location>
</feature>
<dbReference type="PANTHER" id="PTHR38037:SF2">
    <property type="entry name" value="ATP-DEPENDENT ZINC PROTEASE DOMAIN-CONTAINING PROTEIN-RELATED"/>
    <property type="match status" value="1"/>
</dbReference>
<dbReference type="Pfam" id="PF05618">
    <property type="entry name" value="Zn_protease"/>
    <property type="match status" value="2"/>
</dbReference>
<dbReference type="Proteomes" id="UP001209854">
    <property type="component" value="Unassembled WGS sequence"/>
</dbReference>
<evidence type="ECO:0000256" key="1">
    <source>
        <dbReference type="SAM" id="MobiDB-lite"/>
    </source>
</evidence>
<feature type="compositionally biased region" description="Basic and acidic residues" evidence="1">
    <location>
        <begin position="34"/>
        <end position="54"/>
    </location>
</feature>
<dbReference type="InterPro" id="IPR021109">
    <property type="entry name" value="Peptidase_aspartic_dom_sf"/>
</dbReference>
<dbReference type="SUPFAM" id="SSF50630">
    <property type="entry name" value="Acid proteases"/>
    <property type="match status" value="2"/>
</dbReference>
<feature type="domain" description="Retropepsin-like aspartic endopeptidase" evidence="3">
    <location>
        <begin position="247"/>
        <end position="379"/>
    </location>
</feature>
<feature type="signal peptide" evidence="2">
    <location>
        <begin position="1"/>
        <end position="18"/>
    </location>
</feature>
<dbReference type="Gene3D" id="2.40.70.10">
    <property type="entry name" value="Acid Proteases"/>
    <property type="match status" value="2"/>
</dbReference>
<accession>A0ABT3MV43</accession>
<sequence>MIRFPAITALILTAAALTGCQSFPPKEPPAGTTKTREDRPKAEKPVSKPQEKPTVEQPAPVPEVTITQTYIQTPAHIDGKLVLGFSEEGKLPDLDLTMPAKIDTGAARTSLDARNIQQFERDGRPWVRFELPRTSKGVRKLELPVQDFISIKRPDEESQRRPVVSLTIQVGDLTQTVAVSLNDRSNFEFPMLIGRDFLQDLAIADVGKTYIATEKPLKTVRRTVPRTFAHAVDQTIYQKVNVAGLPILGAVEQVQLNGVDEPLQARVDTGAETSSLDARDLEEFEKNGQPWVRFKLVSNEQSFNLELPISRVAQIKRHGGLESQRRPVVSIKVRVGNINKITEFTLRDRSSYEFPVLLAEQFVANTALVDVSEEYIADKLPRGNQ</sequence>
<organism evidence="4 5">
    <name type="scientific">Endozoicomonas gorgoniicola</name>
    <dbReference type="NCBI Taxonomy" id="1234144"/>
    <lineage>
        <taxon>Bacteria</taxon>
        <taxon>Pseudomonadati</taxon>
        <taxon>Pseudomonadota</taxon>
        <taxon>Gammaproteobacteria</taxon>
        <taxon>Oceanospirillales</taxon>
        <taxon>Endozoicomonadaceae</taxon>
        <taxon>Endozoicomonas</taxon>
    </lineage>
</organism>
<evidence type="ECO:0000313" key="4">
    <source>
        <dbReference type="EMBL" id="MCW7553266.1"/>
    </source>
</evidence>
<evidence type="ECO:0000256" key="2">
    <source>
        <dbReference type="SAM" id="SignalP"/>
    </source>
</evidence>
<dbReference type="PANTHER" id="PTHR38037">
    <property type="entry name" value="ZN_PROTEASE DOMAIN-CONTAINING PROTEIN"/>
    <property type="match status" value="1"/>
</dbReference>
<comment type="caution">
    <text evidence="4">The sequence shown here is derived from an EMBL/GenBank/DDBJ whole genome shotgun (WGS) entry which is preliminary data.</text>
</comment>
<dbReference type="PROSITE" id="PS51257">
    <property type="entry name" value="PROKAR_LIPOPROTEIN"/>
    <property type="match status" value="1"/>
</dbReference>
<evidence type="ECO:0000313" key="5">
    <source>
        <dbReference type="Proteomes" id="UP001209854"/>
    </source>
</evidence>
<gene>
    <name evidence="4" type="ORF">NX722_11575</name>
</gene>
<protein>
    <submittedName>
        <fullName evidence="4">RimK/LysX family protein</fullName>
    </submittedName>
</protein>
<dbReference type="InterPro" id="IPR008503">
    <property type="entry name" value="Asp_endopeptidase"/>
</dbReference>
<dbReference type="RefSeq" id="WP_262568105.1">
    <property type="nucleotide sequence ID" value="NZ_JAPFCC010000001.1"/>
</dbReference>